<reference evidence="1" key="1">
    <citation type="submission" date="2018-06" db="EMBL/GenBank/DDBJ databases">
        <authorList>
            <person name="Zhirakovskaya E."/>
        </authorList>
    </citation>
    <scope>NUCLEOTIDE SEQUENCE</scope>
</reference>
<dbReference type="PROSITE" id="PS51257">
    <property type="entry name" value="PROKAR_LIPOPROTEIN"/>
    <property type="match status" value="1"/>
</dbReference>
<dbReference type="EMBL" id="UOFJ01000069">
    <property type="protein sequence ID" value="VAW62300.1"/>
    <property type="molecule type" value="Genomic_DNA"/>
</dbReference>
<organism evidence="1">
    <name type="scientific">hydrothermal vent metagenome</name>
    <dbReference type="NCBI Taxonomy" id="652676"/>
    <lineage>
        <taxon>unclassified sequences</taxon>
        <taxon>metagenomes</taxon>
        <taxon>ecological metagenomes</taxon>
    </lineage>
</organism>
<dbReference type="AlphaFoldDB" id="A0A3B0XCJ8"/>
<sequence>MHLFFKGSAIQNSFNLPVFIFSCLILVSSGFSIAQPRVSHSPQSASVKPVEKKLKAQGRQQTVLNINRFGRYAILTDSEQGSAVQYIDRMAGPSAIMGYAGETNGRIDAFLDKGDYKIITLSHDKGEGEVELRVVASRELNSTPTQLIDYKLIESELGDFQQRSWWIDLKHRKTIILEAAGRSLADLRIWKDGNWLVADKPVSEVIEPSVGKPLLAQRMIVDLNPGLYLLSAYGGPAQPWAETSTANPLYLRMGIPPVAQSGRVGQVISPFGIDRWRVPAQSDYYRLELEASAAASMTVGDFEEISAFDGYNEQRYIDKKSLVPVAEIKTYTRDTGFKLVSVQAQAGTPYILQHFLM</sequence>
<evidence type="ECO:0000313" key="1">
    <source>
        <dbReference type="EMBL" id="VAW62300.1"/>
    </source>
</evidence>
<gene>
    <name evidence="1" type="ORF">MNBD_GAMMA10-2498</name>
</gene>
<protein>
    <submittedName>
        <fullName evidence="1">Uncharacterized protein</fullName>
    </submittedName>
</protein>
<feature type="non-terminal residue" evidence="1">
    <location>
        <position position="357"/>
    </location>
</feature>
<proteinExistence type="predicted"/>
<name>A0A3B0XCJ8_9ZZZZ</name>
<accession>A0A3B0XCJ8</accession>